<protein>
    <submittedName>
        <fullName evidence="1">Uncharacterized protein</fullName>
    </submittedName>
</protein>
<name>A0A0A1MU93_9BACI</name>
<dbReference type="Proteomes" id="UP000040453">
    <property type="component" value="Unassembled WGS sequence"/>
</dbReference>
<accession>A0A0A1MU93</accession>
<dbReference type="RefSeq" id="WP_042532360.1">
    <property type="nucleotide sequence ID" value="NZ_CDGG01000001.1"/>
</dbReference>
<organism evidence="1 2">
    <name type="scientific">Oceanobacillus oncorhynchi</name>
    <dbReference type="NCBI Taxonomy" id="545501"/>
    <lineage>
        <taxon>Bacteria</taxon>
        <taxon>Bacillati</taxon>
        <taxon>Bacillota</taxon>
        <taxon>Bacilli</taxon>
        <taxon>Bacillales</taxon>
        <taxon>Bacillaceae</taxon>
        <taxon>Oceanobacillus</taxon>
    </lineage>
</organism>
<dbReference type="EMBL" id="CDGG01000001">
    <property type="protein sequence ID" value="CEI82496.1"/>
    <property type="molecule type" value="Genomic_DNA"/>
</dbReference>
<evidence type="ECO:0000313" key="2">
    <source>
        <dbReference type="Proteomes" id="UP000040453"/>
    </source>
</evidence>
<reference evidence="1 2" key="1">
    <citation type="submission" date="2014-11" db="EMBL/GenBank/DDBJ databases">
        <authorList>
            <person name="Urmite Genomes Urmite Genomes"/>
        </authorList>
    </citation>
    <scope>NUCLEOTIDE SEQUENCE [LARGE SCALE GENOMIC DNA]</scope>
    <source>
        <strain evidence="1 2">Oc5</strain>
    </source>
</reference>
<keyword evidence="2" id="KW-1185">Reference proteome</keyword>
<evidence type="ECO:0000313" key="1">
    <source>
        <dbReference type="EMBL" id="CEI82496.1"/>
    </source>
</evidence>
<proteinExistence type="predicted"/>
<gene>
    <name evidence="1" type="ORF">BN997_02364</name>
</gene>
<sequence>MEYSGQDIEQLDGEYADAIKKLDFSSVDDTLTVAYYTEEVGYAIADIMIGNNPLQQLTVEVLADMKDYLTIEEYIDQWMSTAEELGSVEINILEQEEDYAIFPSGMTEATPEFAEQFQVSKVYLDGEDIYTIDYTQLNDSEIDDEEIDRRVQILKEME</sequence>
<dbReference type="AlphaFoldDB" id="A0A0A1MU93"/>